<dbReference type="OMA" id="MYFAFGE"/>
<evidence type="ECO:0000313" key="1">
    <source>
        <dbReference type="EMBL" id="CCH86693.1"/>
    </source>
</evidence>
<dbReference type="EMBL" id="FO203431">
    <property type="protein sequence ID" value="CCH86693.1"/>
    <property type="molecule type" value="Genomic_DNA"/>
</dbReference>
<dbReference type="InterPro" id="IPR014845">
    <property type="entry name" value="GYD/TTHA1554"/>
</dbReference>
<dbReference type="Pfam" id="PF08734">
    <property type="entry name" value="GYD"/>
    <property type="match status" value="1"/>
</dbReference>
<dbReference type="Proteomes" id="UP000006461">
    <property type="component" value="Chromosome"/>
</dbReference>
<dbReference type="OrthoDB" id="9796147at2"/>
<accession>I4ETI0</accession>
<organism evidence="1 2">
    <name type="scientific">Modestobacter italicus (strain DSM 44449 / CECT 9708 / BC 501)</name>
    <dbReference type="NCBI Taxonomy" id="2732864"/>
    <lineage>
        <taxon>Bacteria</taxon>
        <taxon>Bacillati</taxon>
        <taxon>Actinomycetota</taxon>
        <taxon>Actinomycetes</taxon>
        <taxon>Geodermatophilales</taxon>
        <taxon>Geodermatophilaceae</taxon>
        <taxon>Modestobacter</taxon>
    </lineage>
</organism>
<evidence type="ECO:0000313" key="2">
    <source>
        <dbReference type="Proteomes" id="UP000006461"/>
    </source>
</evidence>
<sequence>MPRYMFIVDYAPQGAKALLQVGGSDRRTTMEKTASSVGGRLVSFDFALGVDDAYVVVELPDERAAAAVSLTVTGAGAARVHTAQLLSPEDLDAATQVRPAYTAPGSAS</sequence>
<protein>
    <recommendedName>
        <fullName evidence="3">GYD domain-containing protein</fullName>
    </recommendedName>
</protein>
<name>I4ETI0_MODI5</name>
<dbReference type="KEGG" id="mmar:MODMU_1243"/>
<keyword evidence="2" id="KW-1185">Reference proteome</keyword>
<dbReference type="AlphaFoldDB" id="I4ETI0"/>
<reference evidence="1 2" key="1">
    <citation type="journal article" date="2012" name="J. Bacteriol.">
        <title>Genome Sequence of Radiation-Resistant Modestobacter marinus Strain BC501, a Representative Actinobacterium That Thrives on Calcareous Stone Surfaces.</title>
        <authorList>
            <person name="Normand P."/>
            <person name="Gury J."/>
            <person name="Pujic P."/>
            <person name="Chouaia B."/>
            <person name="Crotti E."/>
            <person name="Brusetti L."/>
            <person name="Daffonchio D."/>
            <person name="Vacherie B."/>
            <person name="Barbe V."/>
            <person name="Medigue C."/>
            <person name="Calteau A."/>
            <person name="Ghodhbane-Gtari F."/>
            <person name="Essoussi I."/>
            <person name="Nouioui I."/>
            <person name="Abbassi-Ghozzi I."/>
            <person name="Gtari M."/>
        </authorList>
    </citation>
    <scope>NUCLEOTIDE SEQUENCE [LARGE SCALE GENOMIC DNA]</scope>
    <source>
        <strain evidence="2">BC 501</strain>
    </source>
</reference>
<evidence type="ECO:0008006" key="3">
    <source>
        <dbReference type="Google" id="ProtNLM"/>
    </source>
</evidence>
<dbReference type="eggNOG" id="COG4274">
    <property type="taxonomic scope" value="Bacteria"/>
</dbReference>
<gene>
    <name evidence="1" type="ordered locus">MODMU_1243</name>
</gene>
<proteinExistence type="predicted"/>
<dbReference type="HOGENOM" id="CLU_155227_1_1_11"/>